<dbReference type="InterPro" id="IPR038561">
    <property type="entry name" value="SoxD_sf"/>
</dbReference>
<dbReference type="AlphaFoldDB" id="A0A2N7L848"/>
<proteinExistence type="predicted"/>
<organism evidence="2 3">
    <name type="scientific">Enterovibrio norvegicus</name>
    <dbReference type="NCBI Taxonomy" id="188144"/>
    <lineage>
        <taxon>Bacteria</taxon>
        <taxon>Pseudomonadati</taxon>
        <taxon>Pseudomonadota</taxon>
        <taxon>Gammaproteobacteria</taxon>
        <taxon>Vibrionales</taxon>
        <taxon>Vibrionaceae</taxon>
        <taxon>Enterovibrio</taxon>
    </lineage>
</organism>
<dbReference type="Proteomes" id="UP000235387">
    <property type="component" value="Unassembled WGS sequence"/>
</dbReference>
<feature type="region of interest" description="Disordered" evidence="1">
    <location>
        <begin position="86"/>
        <end position="105"/>
    </location>
</feature>
<dbReference type="GO" id="GO:0046653">
    <property type="term" value="P:tetrahydrofolate metabolic process"/>
    <property type="evidence" value="ECO:0007669"/>
    <property type="project" value="InterPro"/>
</dbReference>
<evidence type="ECO:0000313" key="3">
    <source>
        <dbReference type="Proteomes" id="UP000235387"/>
    </source>
</evidence>
<comment type="caution">
    <text evidence="2">The sequence shown here is derived from an EMBL/GenBank/DDBJ whole genome shotgun (WGS) entry which is preliminary data.</text>
</comment>
<dbReference type="EMBL" id="MDAL01000034">
    <property type="protein sequence ID" value="PMN90274.1"/>
    <property type="molecule type" value="Genomic_DNA"/>
</dbReference>
<accession>A0A2N7L848</accession>
<dbReference type="RefSeq" id="WP_102316801.1">
    <property type="nucleotide sequence ID" value="NZ_MCYQ01000008.1"/>
</dbReference>
<dbReference type="Gene3D" id="3.30.2270.10">
    <property type="entry name" value="Folate-binding superfamily"/>
    <property type="match status" value="1"/>
</dbReference>
<evidence type="ECO:0000313" key="2">
    <source>
        <dbReference type="EMBL" id="PMN90274.1"/>
    </source>
</evidence>
<dbReference type="Pfam" id="PF04267">
    <property type="entry name" value="SoxD"/>
    <property type="match status" value="1"/>
</dbReference>
<feature type="compositionally biased region" description="Polar residues" evidence="1">
    <location>
        <begin position="96"/>
        <end position="105"/>
    </location>
</feature>
<sequence length="105" mass="12433">MLRIYCPYCEELREEPEFTYSGEAHIIRPLDPDALSDDEWGRYLFHRKNIKGSHREMWQHTAGCRKYFNMQRNTVTYDIDAVYKIGEKPPSDDNETNTTNGEARV</sequence>
<reference evidence="3" key="1">
    <citation type="submission" date="2016-07" db="EMBL/GenBank/DDBJ databases">
        <title>Nontailed viruses are major unrecognized killers of bacteria in the ocean.</title>
        <authorList>
            <person name="Kauffman K."/>
            <person name="Hussain F."/>
            <person name="Yang J."/>
            <person name="Arevalo P."/>
            <person name="Brown J."/>
            <person name="Cutler M."/>
            <person name="Kelly L."/>
            <person name="Polz M.F."/>
        </authorList>
    </citation>
    <scope>NUCLEOTIDE SEQUENCE [LARGE SCALE GENOMIC DNA]</scope>
    <source>
        <strain evidence="3">10N.261.45.A10</strain>
    </source>
</reference>
<dbReference type="GO" id="GO:0008115">
    <property type="term" value="F:sarcosine oxidase activity"/>
    <property type="evidence" value="ECO:0007669"/>
    <property type="project" value="InterPro"/>
</dbReference>
<dbReference type="NCBIfam" id="TIGR01374">
    <property type="entry name" value="soxD"/>
    <property type="match status" value="1"/>
</dbReference>
<protein>
    <submittedName>
        <fullName evidence="2">Sarcosine oxidase subunit delta</fullName>
    </submittedName>
</protein>
<gene>
    <name evidence="2" type="ORF">BCT23_20970</name>
</gene>
<dbReference type="InterPro" id="IPR006279">
    <property type="entry name" value="SoxD"/>
</dbReference>
<evidence type="ECO:0000256" key="1">
    <source>
        <dbReference type="SAM" id="MobiDB-lite"/>
    </source>
</evidence>
<name>A0A2N7L848_9GAMM</name>